<evidence type="ECO:0000313" key="3">
    <source>
        <dbReference type="Proteomes" id="UP000825799"/>
    </source>
</evidence>
<name>A0ABX8WE98_9HYPH</name>
<feature type="transmembrane region" description="Helical" evidence="1">
    <location>
        <begin position="96"/>
        <end position="120"/>
    </location>
</feature>
<evidence type="ECO:0000256" key="1">
    <source>
        <dbReference type="SAM" id="Phobius"/>
    </source>
</evidence>
<keyword evidence="1" id="KW-1133">Transmembrane helix</keyword>
<gene>
    <name evidence="2" type="ORF">K1X15_14155</name>
</gene>
<sequence length="124" mass="13153">MPAMAHLYFRTAILFLIAGICIGIYMSMSGNYAVVGAHAHINLLGWVTSALFGTYLALNPAKATGLLPRLQYIIYVLGVVVMGGSLYLMLDGNTAMTPVVAAASLIAFAGVLLFAVIIFMPARK</sequence>
<feature type="transmembrane region" description="Helical" evidence="1">
    <location>
        <begin position="7"/>
        <end position="27"/>
    </location>
</feature>
<keyword evidence="1" id="KW-0472">Membrane</keyword>
<dbReference type="RefSeq" id="WP_220304262.1">
    <property type="nucleotide sequence ID" value="NZ_CP080590.1"/>
</dbReference>
<evidence type="ECO:0008006" key="4">
    <source>
        <dbReference type="Google" id="ProtNLM"/>
    </source>
</evidence>
<feature type="transmembrane region" description="Helical" evidence="1">
    <location>
        <begin position="70"/>
        <end position="90"/>
    </location>
</feature>
<feature type="transmembrane region" description="Helical" evidence="1">
    <location>
        <begin position="39"/>
        <end position="58"/>
    </location>
</feature>
<proteinExistence type="predicted"/>
<evidence type="ECO:0000313" key="2">
    <source>
        <dbReference type="EMBL" id="QYO75767.1"/>
    </source>
</evidence>
<dbReference type="EMBL" id="CP080590">
    <property type="protein sequence ID" value="QYO75767.1"/>
    <property type="molecule type" value="Genomic_DNA"/>
</dbReference>
<protein>
    <recommendedName>
        <fullName evidence="4">Cbb3-type cytochrome c oxidase subunit I</fullName>
    </recommendedName>
</protein>
<dbReference type="InterPro" id="IPR036927">
    <property type="entry name" value="Cyt_c_oxase-like_su1_sf"/>
</dbReference>
<keyword evidence="3" id="KW-1185">Reference proteome</keyword>
<dbReference type="SUPFAM" id="SSF81442">
    <property type="entry name" value="Cytochrome c oxidase subunit I-like"/>
    <property type="match status" value="1"/>
</dbReference>
<accession>A0ABX8WE98</accession>
<reference evidence="2 3" key="1">
    <citation type="submission" date="2021-08" db="EMBL/GenBank/DDBJ databases">
        <title>Devosia salina sp. nov., isolated from the South China Sea sediment.</title>
        <authorList>
            <person name="Zhou Z."/>
        </authorList>
    </citation>
    <scope>NUCLEOTIDE SEQUENCE [LARGE SCALE GENOMIC DNA]</scope>
    <source>
        <strain evidence="2 3">SCS-3</strain>
    </source>
</reference>
<dbReference type="Proteomes" id="UP000825799">
    <property type="component" value="Chromosome"/>
</dbReference>
<organism evidence="2 3">
    <name type="scientific">Devosia salina</name>
    <dbReference type="NCBI Taxonomy" id="2860336"/>
    <lineage>
        <taxon>Bacteria</taxon>
        <taxon>Pseudomonadati</taxon>
        <taxon>Pseudomonadota</taxon>
        <taxon>Alphaproteobacteria</taxon>
        <taxon>Hyphomicrobiales</taxon>
        <taxon>Devosiaceae</taxon>
        <taxon>Devosia</taxon>
    </lineage>
</organism>
<keyword evidence="1" id="KW-0812">Transmembrane</keyword>